<comment type="subcellular location">
    <subcellularLocation>
        <location evidence="1">Membrane</location>
        <topology evidence="1">Multi-pass membrane protein</topology>
    </subcellularLocation>
</comment>
<dbReference type="GO" id="GO:0008750">
    <property type="term" value="F:proton-translocating NAD(P)+ transhydrogenase activity"/>
    <property type="evidence" value="ECO:0007669"/>
    <property type="project" value="UniProtKB-EC"/>
</dbReference>
<evidence type="ECO:0000256" key="8">
    <source>
        <dbReference type="ARBA" id="ARBA00023136"/>
    </source>
</evidence>
<keyword evidence="4" id="KW-0521">NADP</keyword>
<keyword evidence="13" id="KW-1185">Reference proteome</keyword>
<gene>
    <name evidence="12" type="ORF">MESINF_2194</name>
</gene>
<feature type="transmembrane region" description="Helical" evidence="10">
    <location>
        <begin position="58"/>
        <end position="75"/>
    </location>
</feature>
<dbReference type="AlphaFoldDB" id="A0A7Z7LGL3"/>
<feature type="transmembrane region" description="Helical" evidence="10">
    <location>
        <begin position="231"/>
        <end position="251"/>
    </location>
</feature>
<evidence type="ECO:0000259" key="11">
    <source>
        <dbReference type="Pfam" id="PF02233"/>
    </source>
</evidence>
<feature type="transmembrane region" description="Helical" evidence="10">
    <location>
        <begin position="33"/>
        <end position="52"/>
    </location>
</feature>
<dbReference type="Pfam" id="PF02233">
    <property type="entry name" value="PNTB"/>
    <property type="match status" value="2"/>
</dbReference>
<evidence type="ECO:0000256" key="7">
    <source>
        <dbReference type="ARBA" id="ARBA00023027"/>
    </source>
</evidence>
<feature type="domain" description="NADP transhydrogenase beta-like" evidence="11">
    <location>
        <begin position="468"/>
        <end position="638"/>
    </location>
</feature>
<keyword evidence="7" id="KW-0520">NAD</keyword>
<keyword evidence="3 10" id="KW-0812">Transmembrane</keyword>
<keyword evidence="6 10" id="KW-1133">Transmembrane helix</keyword>
<keyword evidence="12" id="KW-0560">Oxidoreductase</keyword>
<feature type="transmembrane region" description="Helical" evidence="10">
    <location>
        <begin position="87"/>
        <end position="106"/>
    </location>
</feature>
<dbReference type="KEGG" id="minf:MESINF_2194"/>
<evidence type="ECO:0000256" key="5">
    <source>
        <dbReference type="ARBA" id="ARBA00022967"/>
    </source>
</evidence>
<dbReference type="PANTHER" id="PTHR44758:SF1">
    <property type="entry name" value="NAD(P) TRANSHYDROGENASE SUBUNIT BETA"/>
    <property type="match status" value="1"/>
</dbReference>
<keyword evidence="5" id="KW-1278">Translocase</keyword>
<dbReference type="GO" id="GO:0016020">
    <property type="term" value="C:membrane"/>
    <property type="evidence" value="ECO:0007669"/>
    <property type="project" value="UniProtKB-SubCell"/>
</dbReference>
<feature type="domain" description="NADP transhydrogenase beta-like" evidence="11">
    <location>
        <begin position="9"/>
        <end position="457"/>
    </location>
</feature>
<feature type="transmembrane region" description="Helical" evidence="10">
    <location>
        <begin position="205"/>
        <end position="225"/>
    </location>
</feature>
<evidence type="ECO:0000256" key="6">
    <source>
        <dbReference type="ARBA" id="ARBA00022989"/>
    </source>
</evidence>
<feature type="transmembrane region" description="Helical" evidence="10">
    <location>
        <begin position="158"/>
        <end position="174"/>
    </location>
</feature>
<proteinExistence type="predicted"/>
<evidence type="ECO:0000256" key="9">
    <source>
        <dbReference type="ARBA" id="ARBA00048202"/>
    </source>
</evidence>
<dbReference type="Gene3D" id="3.40.50.1220">
    <property type="entry name" value="TPP-binding domain"/>
    <property type="match status" value="2"/>
</dbReference>
<comment type="catalytic activity">
    <reaction evidence="9">
        <text>NAD(+) + NADPH + H(+)(in) = NADH + NADP(+) + H(+)(out)</text>
        <dbReference type="Rhea" id="RHEA:47992"/>
        <dbReference type="ChEBI" id="CHEBI:15378"/>
        <dbReference type="ChEBI" id="CHEBI:57540"/>
        <dbReference type="ChEBI" id="CHEBI:57783"/>
        <dbReference type="ChEBI" id="CHEBI:57945"/>
        <dbReference type="ChEBI" id="CHEBI:58349"/>
        <dbReference type="EC" id="7.1.1.1"/>
    </reaction>
</comment>
<name>A0A7Z7LGL3_9BACT</name>
<evidence type="ECO:0000313" key="13">
    <source>
        <dbReference type="Proteomes" id="UP000250796"/>
    </source>
</evidence>
<dbReference type="InterPro" id="IPR029035">
    <property type="entry name" value="DHS-like_NAD/FAD-binding_dom"/>
</dbReference>
<evidence type="ECO:0000256" key="2">
    <source>
        <dbReference type="ARBA" id="ARBA00012943"/>
    </source>
</evidence>
<feature type="transmembrane region" description="Helical" evidence="10">
    <location>
        <begin position="112"/>
        <end position="137"/>
    </location>
</feature>
<feature type="transmembrane region" description="Helical" evidence="10">
    <location>
        <begin position="6"/>
        <end position="21"/>
    </location>
</feature>
<sequence>MSVIIISAIIIVGFIIQIRLMQSPETALLGNRIGAIFMAVAVLYTIIAYGGIGNPSLWLWLIVGGAAGVWLGQVVKMIQMPQMVGILNGFGGAASALVAVAGSVQYPENAVWYLWLTASLAFTVGTLTFTGSLVAAMKLQGMISGRPVRVDKNGQSQKGLLIAGAVIILLSVIFTGIFNLWIVLLTIVSGIYGVIMALRVGGADMPVVISLLNSFSGVAASITGFAVEDPLLVGVGAIVGVSGLILTRIMCKAMNRSLSAVLTGITTVVTSNRSGTPVQQQSSSIDVPKITEKKTGLAQVVKTARKVIIVPGYGMAVAQAQDKVKELMDKLEQSGKEVKIGIHPVAGRMPGHMNVLLAEVGIDYDKLYDMETINPEFEKTDLTIVVGACDVVNPSANTAEGTPIYGMPILEVDKSRHIIVCNLDEKPGYSGVENSLYSMENVTTIWGNASETVPTLTKLLEKTPDGEAKIEKTGSKMLDSIVKTARKVIIVPGYGMAVAQAQDKVKELMDKLEQSGKEVKIGIHPVAGRMPGHMNVLLAEVGIDYDKLYDMETINPEFEKTDLTIVVGACDVVNPSANTAEGTPIYGMPILEVDKSRHIIVCNLDEKPGYSGVENSLYSMENVTTIWGNASETVPIITQACN</sequence>
<feature type="transmembrane region" description="Helical" evidence="10">
    <location>
        <begin position="180"/>
        <end position="198"/>
    </location>
</feature>
<evidence type="ECO:0000256" key="10">
    <source>
        <dbReference type="SAM" id="Phobius"/>
    </source>
</evidence>
<dbReference type="RefSeq" id="WP_169699760.1">
    <property type="nucleotide sequence ID" value="NZ_LS974202.1"/>
</dbReference>
<reference evidence="12 13" key="1">
    <citation type="submission" date="2017-01" db="EMBL/GenBank/DDBJ databases">
        <authorList>
            <person name="Erauso G."/>
        </authorList>
    </citation>
    <scope>NUCLEOTIDE SEQUENCE [LARGE SCALE GENOMIC DNA]</scope>
    <source>
        <strain evidence="12">MESINF1</strain>
    </source>
</reference>
<dbReference type="PANTHER" id="PTHR44758">
    <property type="entry name" value="NAD(P) TRANSHYDROGENASE SUBUNIT BETA"/>
    <property type="match status" value="1"/>
</dbReference>
<accession>A0A7Z7LGL3</accession>
<dbReference type="EMBL" id="LS974202">
    <property type="protein sequence ID" value="SSC13634.1"/>
    <property type="molecule type" value="Genomic_DNA"/>
</dbReference>
<evidence type="ECO:0000313" key="12">
    <source>
        <dbReference type="EMBL" id="SSC13634.1"/>
    </source>
</evidence>
<dbReference type="Proteomes" id="UP000250796">
    <property type="component" value="Chromosome MESINF"/>
</dbReference>
<organism evidence="12 13">
    <name type="scientific">Mesotoga infera</name>
    <dbReference type="NCBI Taxonomy" id="1236046"/>
    <lineage>
        <taxon>Bacteria</taxon>
        <taxon>Thermotogati</taxon>
        <taxon>Thermotogota</taxon>
        <taxon>Thermotogae</taxon>
        <taxon>Kosmotogales</taxon>
        <taxon>Kosmotogaceae</taxon>
        <taxon>Mesotoga</taxon>
    </lineage>
</organism>
<evidence type="ECO:0000256" key="4">
    <source>
        <dbReference type="ARBA" id="ARBA00022857"/>
    </source>
</evidence>
<dbReference type="SUPFAM" id="SSF52467">
    <property type="entry name" value="DHS-like NAD/FAD-binding domain"/>
    <property type="match status" value="2"/>
</dbReference>
<evidence type="ECO:0000256" key="3">
    <source>
        <dbReference type="ARBA" id="ARBA00022692"/>
    </source>
</evidence>
<evidence type="ECO:0000256" key="1">
    <source>
        <dbReference type="ARBA" id="ARBA00004141"/>
    </source>
</evidence>
<dbReference type="InterPro" id="IPR034300">
    <property type="entry name" value="PNTB-like"/>
</dbReference>
<dbReference type="GO" id="GO:0016491">
    <property type="term" value="F:oxidoreductase activity"/>
    <property type="evidence" value="ECO:0007669"/>
    <property type="project" value="UniProtKB-KW"/>
</dbReference>
<keyword evidence="8 10" id="KW-0472">Membrane</keyword>
<dbReference type="EC" id="7.1.1.1" evidence="2"/>
<protein>
    <recommendedName>
        <fullName evidence="2">proton-translocating NAD(P)(+) transhydrogenase</fullName>
        <ecNumber evidence="2">7.1.1.1</ecNumber>
    </recommendedName>
</protein>